<feature type="compositionally biased region" description="Low complexity" evidence="1">
    <location>
        <begin position="117"/>
        <end position="126"/>
    </location>
</feature>
<comment type="caution">
    <text evidence="2">The sequence shown here is derived from an EMBL/GenBank/DDBJ whole genome shotgun (WGS) entry which is preliminary data.</text>
</comment>
<reference evidence="2 3" key="1">
    <citation type="journal article" date="2014" name="Int. J. Syst. Evol. Microbiol.">
        <title>Complete genome sequence of Corynebacterium casei LMG S-19264T (=DSM 44701T), isolated from a smear-ripened cheese.</title>
        <authorList>
            <consortium name="US DOE Joint Genome Institute (JGI-PGF)"/>
            <person name="Walter F."/>
            <person name="Albersmeier A."/>
            <person name="Kalinowski J."/>
            <person name="Ruckert C."/>
        </authorList>
    </citation>
    <scope>NUCLEOTIDE SEQUENCE [LARGE SCALE GENOMIC DNA]</scope>
    <source>
        <strain evidence="2 3">CGMCC 1.16330</strain>
    </source>
</reference>
<feature type="region of interest" description="Disordered" evidence="1">
    <location>
        <begin position="41"/>
        <end position="160"/>
    </location>
</feature>
<evidence type="ECO:0000313" key="3">
    <source>
        <dbReference type="Proteomes" id="UP000597507"/>
    </source>
</evidence>
<feature type="compositionally biased region" description="Low complexity" evidence="1">
    <location>
        <begin position="81"/>
        <end position="90"/>
    </location>
</feature>
<organism evidence="2 3">
    <name type="scientific">Caldovatus sediminis</name>
    <dbReference type="NCBI Taxonomy" id="2041189"/>
    <lineage>
        <taxon>Bacteria</taxon>
        <taxon>Pseudomonadati</taxon>
        <taxon>Pseudomonadota</taxon>
        <taxon>Alphaproteobacteria</taxon>
        <taxon>Acetobacterales</taxon>
        <taxon>Roseomonadaceae</taxon>
        <taxon>Caldovatus</taxon>
    </lineage>
</organism>
<dbReference type="RefSeq" id="WP_188898485.1">
    <property type="nucleotide sequence ID" value="NZ_BMKS01000002.1"/>
</dbReference>
<dbReference type="AlphaFoldDB" id="A0A8J3EB10"/>
<accession>A0A8J3EB10</accession>
<evidence type="ECO:0000256" key="1">
    <source>
        <dbReference type="SAM" id="MobiDB-lite"/>
    </source>
</evidence>
<dbReference type="Proteomes" id="UP000597507">
    <property type="component" value="Unassembled WGS sequence"/>
</dbReference>
<dbReference type="EMBL" id="BMKS01000002">
    <property type="protein sequence ID" value="GGG21212.1"/>
    <property type="molecule type" value="Genomic_DNA"/>
</dbReference>
<evidence type="ECO:0000313" key="2">
    <source>
        <dbReference type="EMBL" id="GGG21212.1"/>
    </source>
</evidence>
<name>A0A8J3EB10_9PROT</name>
<sequence length="174" mass="17357">MSSNLLALLRTEERQLLVELRATPTFQKLEAVRRVIGLYSGGGPDAEPPTEELLLGRVEAPGPAHDPAAARDSGPPPRNGAATAGDARVAAPPPSIAGAGPGEARLAPSAMGLPARAAPAMVTGATPPAPPANASDGVPGLSRAAVAEPSSDQAFRDGSKAVSAVRAALLAVTR</sequence>
<gene>
    <name evidence="2" type="ORF">GCM10010964_06770</name>
</gene>
<keyword evidence="3" id="KW-1185">Reference proteome</keyword>
<protein>
    <submittedName>
        <fullName evidence="2">Uncharacterized protein</fullName>
    </submittedName>
</protein>
<proteinExistence type="predicted"/>